<dbReference type="EMBL" id="JAVRHS010000001">
    <property type="protein sequence ID" value="MDT0574593.1"/>
    <property type="molecule type" value="Genomic_DNA"/>
</dbReference>
<dbReference type="RefSeq" id="WP_311339177.1">
    <property type="nucleotide sequence ID" value="NZ_JAVRHS010000001.1"/>
</dbReference>
<dbReference type="CDD" id="cd00340">
    <property type="entry name" value="GSH_Peroxidase"/>
    <property type="match status" value="1"/>
</dbReference>
<comment type="caution">
    <text evidence="5">The sequence shown here is derived from an EMBL/GenBank/DDBJ whole genome shotgun (WGS) entry which is preliminary data.</text>
</comment>
<sequence>MTERLPDLSLTRNDGTPDSVGAHEGKVLLIVNTASQCGLTPQYAGLKALQDRFGEQGFSVLAFPANDFGAQEPGTDAQIAQFCQTQFDVNFPVFAKASVAGADKQPLYKALIAARPAKQGDTDGMRKMLESHGIATNSDPEVLWNFEKFIVARDGRVLERFAPSTAPDDAALIDVIEAALRE</sequence>
<proteinExistence type="inferred from homology"/>
<accession>A0ABU2ZET1</accession>
<dbReference type="PANTHER" id="PTHR11592">
    <property type="entry name" value="GLUTATHIONE PEROXIDASE"/>
    <property type="match status" value="1"/>
</dbReference>
<dbReference type="GO" id="GO:0004601">
    <property type="term" value="F:peroxidase activity"/>
    <property type="evidence" value="ECO:0007669"/>
    <property type="project" value="UniProtKB-KW"/>
</dbReference>
<dbReference type="PROSITE" id="PS00460">
    <property type="entry name" value="GLUTATHIONE_PEROXID_1"/>
    <property type="match status" value="1"/>
</dbReference>
<name>A0ABU2ZET1_9SPHN</name>
<evidence type="ECO:0000313" key="5">
    <source>
        <dbReference type="EMBL" id="MDT0574593.1"/>
    </source>
</evidence>
<dbReference type="InterPro" id="IPR000889">
    <property type="entry name" value="Glutathione_peroxidase"/>
</dbReference>
<dbReference type="PROSITE" id="PS51355">
    <property type="entry name" value="GLUTATHIONE_PEROXID_3"/>
    <property type="match status" value="1"/>
</dbReference>
<dbReference type="PIRSF" id="PIRSF000303">
    <property type="entry name" value="Glutathion_perox"/>
    <property type="match status" value="1"/>
</dbReference>
<evidence type="ECO:0000256" key="1">
    <source>
        <dbReference type="ARBA" id="ARBA00006926"/>
    </source>
</evidence>
<dbReference type="Gene3D" id="3.40.30.10">
    <property type="entry name" value="Glutaredoxin"/>
    <property type="match status" value="1"/>
</dbReference>
<dbReference type="SUPFAM" id="SSF52833">
    <property type="entry name" value="Thioredoxin-like"/>
    <property type="match status" value="1"/>
</dbReference>
<dbReference type="Proteomes" id="UP001259803">
    <property type="component" value="Unassembled WGS sequence"/>
</dbReference>
<keyword evidence="3 4" id="KW-0560">Oxidoreductase</keyword>
<dbReference type="Pfam" id="PF00255">
    <property type="entry name" value="GSHPx"/>
    <property type="match status" value="1"/>
</dbReference>
<dbReference type="PRINTS" id="PR01011">
    <property type="entry name" value="GLUTPROXDASE"/>
</dbReference>
<protein>
    <recommendedName>
        <fullName evidence="4">Glutathione peroxidase</fullName>
    </recommendedName>
</protein>
<dbReference type="InterPro" id="IPR036249">
    <property type="entry name" value="Thioredoxin-like_sf"/>
</dbReference>
<comment type="similarity">
    <text evidence="1 4">Belongs to the glutathione peroxidase family.</text>
</comment>
<dbReference type="InterPro" id="IPR029759">
    <property type="entry name" value="GPX_AS"/>
</dbReference>
<keyword evidence="2 4" id="KW-0575">Peroxidase</keyword>
<keyword evidence="6" id="KW-1185">Reference proteome</keyword>
<evidence type="ECO:0000256" key="3">
    <source>
        <dbReference type="ARBA" id="ARBA00023002"/>
    </source>
</evidence>
<evidence type="ECO:0000256" key="4">
    <source>
        <dbReference type="RuleBase" id="RU000499"/>
    </source>
</evidence>
<evidence type="ECO:0000256" key="2">
    <source>
        <dbReference type="ARBA" id="ARBA00022559"/>
    </source>
</evidence>
<evidence type="ECO:0000313" key="6">
    <source>
        <dbReference type="Proteomes" id="UP001259803"/>
    </source>
</evidence>
<dbReference type="PANTHER" id="PTHR11592:SF40">
    <property type="entry name" value="THIOREDOXIN_GLUTATHIONE PEROXIDASE BTUE"/>
    <property type="match status" value="1"/>
</dbReference>
<organism evidence="5 6">
    <name type="scientific">Croceicoccus esteveae</name>
    <dbReference type="NCBI Taxonomy" id="3075597"/>
    <lineage>
        <taxon>Bacteria</taxon>
        <taxon>Pseudomonadati</taxon>
        <taxon>Pseudomonadota</taxon>
        <taxon>Alphaproteobacteria</taxon>
        <taxon>Sphingomonadales</taxon>
        <taxon>Erythrobacteraceae</taxon>
        <taxon>Croceicoccus</taxon>
    </lineage>
</organism>
<gene>
    <name evidence="5" type="ORF">RM533_00175</name>
</gene>
<reference evidence="5 6" key="1">
    <citation type="submission" date="2023-09" db="EMBL/GenBank/DDBJ databases">
        <authorList>
            <person name="Rey-Velasco X."/>
        </authorList>
    </citation>
    <scope>NUCLEOTIDE SEQUENCE [LARGE SCALE GENOMIC DNA]</scope>
    <source>
        <strain evidence="5 6">F390</strain>
    </source>
</reference>